<dbReference type="RefSeq" id="WP_012622932.1">
    <property type="nucleotide sequence ID" value="NC_011879.1"/>
</dbReference>
<organism evidence="2 3">
    <name type="scientific">Pseudarthrobacter chlorophenolicus (strain ATCC 700700 / DSM 12829 / CIP 107037 / JCM 12360 / KCTC 9906 / NCIMB 13794 / A6)</name>
    <name type="common">Arthrobacter chlorophenolicus</name>
    <dbReference type="NCBI Taxonomy" id="452863"/>
    <lineage>
        <taxon>Bacteria</taxon>
        <taxon>Bacillati</taxon>
        <taxon>Actinomycetota</taxon>
        <taxon>Actinomycetes</taxon>
        <taxon>Micrococcales</taxon>
        <taxon>Micrococcaceae</taxon>
        <taxon>Pseudarthrobacter</taxon>
    </lineage>
</organism>
<name>B8HHL8_PSECP</name>
<dbReference type="Proteomes" id="UP000002505">
    <property type="component" value="Plasmid pACHL01"/>
</dbReference>
<evidence type="ECO:0000313" key="3">
    <source>
        <dbReference type="Proteomes" id="UP000002505"/>
    </source>
</evidence>
<reference evidence="2" key="1">
    <citation type="submission" date="2009-01" db="EMBL/GenBank/DDBJ databases">
        <title>Complete sequence of plasmid1 of Arthrobacter chlorophenolicus A6.</title>
        <authorList>
            <consortium name="US DOE Joint Genome Institute"/>
            <person name="Lucas S."/>
            <person name="Copeland A."/>
            <person name="Lapidus A."/>
            <person name="Glavina del Rio T."/>
            <person name="Tice H."/>
            <person name="Bruce D."/>
            <person name="Goodwin L."/>
            <person name="Pitluck S."/>
            <person name="Goltsman E."/>
            <person name="Clum A."/>
            <person name="Larimer F."/>
            <person name="Land M."/>
            <person name="Hauser L."/>
            <person name="Kyrpides N."/>
            <person name="Mikhailova N."/>
            <person name="Jansson J."/>
            <person name="Richardson P."/>
        </authorList>
    </citation>
    <scope>NUCLEOTIDE SEQUENCE [LARGE SCALE GENOMIC DNA]</scope>
    <source>
        <strain evidence="2">A6</strain>
        <plasmid evidence="2">pACHL01</plasmid>
    </source>
</reference>
<dbReference type="EMBL" id="CP001342">
    <property type="protein sequence ID" value="ACL41915.1"/>
    <property type="molecule type" value="Genomic_DNA"/>
</dbReference>
<gene>
    <name evidence="2" type="ordered locus">Achl_3964</name>
</gene>
<dbReference type="HOGENOM" id="CLU_1871125_0_0_11"/>
<dbReference type="KEGG" id="ach:Achl_3964"/>
<feature type="region of interest" description="Disordered" evidence="1">
    <location>
        <begin position="1"/>
        <end position="26"/>
    </location>
</feature>
<accession>B8HHL8</accession>
<protein>
    <submittedName>
        <fullName evidence="2">Uncharacterized protein</fullName>
    </submittedName>
</protein>
<keyword evidence="3" id="KW-1185">Reference proteome</keyword>
<evidence type="ECO:0000313" key="2">
    <source>
        <dbReference type="EMBL" id="ACL41915.1"/>
    </source>
</evidence>
<evidence type="ECO:0000256" key="1">
    <source>
        <dbReference type="SAM" id="MobiDB-lite"/>
    </source>
</evidence>
<dbReference type="AlphaFoldDB" id="B8HHL8"/>
<geneLocation type="plasmid" evidence="2 3">
    <name>pACHL01</name>
</geneLocation>
<proteinExistence type="predicted"/>
<sequence>MSPVTRVPGGIPAGGQFAPTAHSEPSISLGATFSESTIRSITNRHQDDEGVATIDLTEVQLAAVRDHIDRTGDFSYAGVRKAAEEAYFADNGYTPAEFSDYIQRNGDVSNYFADPNALRRDIEQARKDKYRPAYAD</sequence>
<keyword evidence="2" id="KW-0614">Plasmid</keyword>